<protein>
    <submittedName>
        <fullName evidence="1">Uncharacterized protein</fullName>
    </submittedName>
</protein>
<proteinExistence type="predicted"/>
<accession>A0A2S3Z9X6</accession>
<dbReference type="AlphaFoldDB" id="A0A2S3Z9X6"/>
<dbReference type="RefSeq" id="WP_103461529.1">
    <property type="nucleotide sequence ID" value="NZ_PPXD01000026.1"/>
</dbReference>
<reference evidence="1 2" key="1">
    <citation type="submission" date="2018-01" db="EMBL/GenBank/DDBJ databases">
        <title>Cryobacterium sp. nov., from glaciers in China.</title>
        <authorList>
            <person name="Liu Q."/>
            <person name="Xin Y.-H."/>
        </authorList>
    </citation>
    <scope>NUCLEOTIDE SEQUENCE [LARGE SCALE GENOMIC DNA]</scope>
    <source>
        <strain evidence="1 2">TMN-42</strain>
    </source>
</reference>
<evidence type="ECO:0000313" key="1">
    <source>
        <dbReference type="EMBL" id="POH62341.1"/>
    </source>
</evidence>
<gene>
    <name evidence="1" type="ORF">C3B61_15800</name>
</gene>
<sequence>MNAAELYTADLEPREVTMARRAGMLAGTVASLAVSLLGMGDTPIGPAVADLVIRVRADGREVYRSGQNDSQLADSMLETVRRELNEFTPEVFAAEWGIARS</sequence>
<name>A0A2S3Z9X6_9MICO</name>
<comment type="caution">
    <text evidence="1">The sequence shown here is derived from an EMBL/GenBank/DDBJ whole genome shotgun (WGS) entry which is preliminary data.</text>
</comment>
<organism evidence="1 2">
    <name type="scientific">Cryobacterium zongtaii</name>
    <dbReference type="NCBI Taxonomy" id="1259217"/>
    <lineage>
        <taxon>Bacteria</taxon>
        <taxon>Bacillati</taxon>
        <taxon>Actinomycetota</taxon>
        <taxon>Actinomycetes</taxon>
        <taxon>Micrococcales</taxon>
        <taxon>Microbacteriaceae</taxon>
        <taxon>Cryobacterium</taxon>
    </lineage>
</organism>
<dbReference type="EMBL" id="PPXD01000026">
    <property type="protein sequence ID" value="POH62341.1"/>
    <property type="molecule type" value="Genomic_DNA"/>
</dbReference>
<evidence type="ECO:0000313" key="2">
    <source>
        <dbReference type="Proteomes" id="UP000237340"/>
    </source>
</evidence>
<dbReference type="Proteomes" id="UP000237340">
    <property type="component" value="Unassembled WGS sequence"/>
</dbReference>
<keyword evidence="2" id="KW-1185">Reference proteome</keyword>